<keyword evidence="1" id="KW-0472">Membrane</keyword>
<evidence type="ECO:0000313" key="2">
    <source>
        <dbReference type="EMBL" id="PIV08440.1"/>
    </source>
</evidence>
<feature type="non-terminal residue" evidence="2">
    <location>
        <position position="673"/>
    </location>
</feature>
<evidence type="ECO:0000256" key="1">
    <source>
        <dbReference type="SAM" id="Phobius"/>
    </source>
</evidence>
<feature type="transmembrane region" description="Helical" evidence="1">
    <location>
        <begin position="202"/>
        <end position="234"/>
    </location>
</feature>
<evidence type="ECO:0008006" key="4">
    <source>
        <dbReference type="Google" id="ProtNLM"/>
    </source>
</evidence>
<comment type="caution">
    <text evidence="2">The sequence shown here is derived from an EMBL/GenBank/DDBJ whole genome shotgun (WGS) entry which is preliminary data.</text>
</comment>
<gene>
    <name evidence="2" type="ORF">COS52_02700</name>
</gene>
<evidence type="ECO:0000313" key="3">
    <source>
        <dbReference type="Proteomes" id="UP000230119"/>
    </source>
</evidence>
<feature type="transmembrane region" description="Helical" evidence="1">
    <location>
        <begin position="279"/>
        <end position="297"/>
    </location>
</feature>
<dbReference type="AlphaFoldDB" id="A0A2M7BSJ9"/>
<feature type="transmembrane region" description="Helical" evidence="1">
    <location>
        <begin position="246"/>
        <end position="267"/>
    </location>
</feature>
<feature type="transmembrane region" description="Helical" evidence="1">
    <location>
        <begin position="174"/>
        <end position="190"/>
    </location>
</feature>
<proteinExistence type="predicted"/>
<feature type="transmembrane region" description="Helical" evidence="1">
    <location>
        <begin position="31"/>
        <end position="49"/>
    </location>
</feature>
<keyword evidence="1" id="KW-0812">Transmembrane</keyword>
<organism evidence="2 3">
    <name type="scientific">Candidatus Roizmanbacteria bacterium CG03_land_8_20_14_0_80_39_12</name>
    <dbReference type="NCBI Taxonomy" id="1974847"/>
    <lineage>
        <taxon>Bacteria</taxon>
        <taxon>Candidatus Roizmaniibacteriota</taxon>
    </lineage>
</organism>
<feature type="transmembrane region" description="Helical" evidence="1">
    <location>
        <begin position="325"/>
        <end position="343"/>
    </location>
</feature>
<name>A0A2M7BSJ9_9BACT</name>
<reference evidence="3" key="1">
    <citation type="submission" date="2017-09" db="EMBL/GenBank/DDBJ databases">
        <title>Depth-based differentiation of microbial function through sediment-hosted aquifers and enrichment of novel symbionts in the deep terrestrial subsurface.</title>
        <authorList>
            <person name="Probst A.J."/>
            <person name="Ladd B."/>
            <person name="Jarett J.K."/>
            <person name="Geller-Mcgrath D.E."/>
            <person name="Sieber C.M.K."/>
            <person name="Emerson J.B."/>
            <person name="Anantharaman K."/>
            <person name="Thomas B.C."/>
            <person name="Malmstrom R."/>
            <person name="Stieglmeier M."/>
            <person name="Klingl A."/>
            <person name="Woyke T."/>
            <person name="Ryan C.M."/>
            <person name="Banfield J.F."/>
        </authorList>
    </citation>
    <scope>NUCLEOTIDE SEQUENCE [LARGE SCALE GENOMIC DNA]</scope>
</reference>
<dbReference type="EMBL" id="PEVA01000118">
    <property type="protein sequence ID" value="PIV08440.1"/>
    <property type="molecule type" value="Genomic_DNA"/>
</dbReference>
<dbReference type="Proteomes" id="UP000230119">
    <property type="component" value="Unassembled WGS sequence"/>
</dbReference>
<feature type="transmembrane region" description="Helical" evidence="1">
    <location>
        <begin position="123"/>
        <end position="143"/>
    </location>
</feature>
<protein>
    <recommendedName>
        <fullName evidence="4">Membrane protein 6-pyruvoyl-tetrahydropterin synthase-related domain-containing protein</fullName>
    </recommendedName>
</protein>
<feature type="transmembrane region" description="Helical" evidence="1">
    <location>
        <begin position="388"/>
        <end position="406"/>
    </location>
</feature>
<sequence>MAKADMRKKELKVKKPRLGVITKISNNISSTWIFIALFIVAYGFMYFLLRDKLPFTPDFGSSDAFHSNVSFKYYLWQSIRSGVLPFWTDKLAGGFPLIAETQIGAFFLPHFLIFPLFSNFPHAYIFLFAFHLFLLSVGMFLLLKWLKVSPFLSFLLAITLTWSGAVSFRWVHFNFLQVFSLAPWLFWAYFNWNETQNKRYALLVSFLICQMIFAGHMQTTFGALLGLVLTHLLLNYPFRLKKNVSFFFIILLGFMFAAPQILPTVLFSHYSMRGFVNTYRFVVSFIFNSTDIIGFYSSKALGSPRYATYGVGATGNRIYWENTPYLGELFIITLLVASIYYFVTYRKQAFLRTFFLLTSFFLLLSFGGDSPFYFLFGMFPLNMFRTPSRYLVPSVFFFILYAGIVFREIIKKHRIVLIFVHVSLMVNCFILVLTAFDYHLFVDSQKLLDSLRKLSTINPKSNYITFGGNEAWYKKFSSNGWKTNKDIDSYLFLNSALLPNSNLIAGLSTFDVYTGGLKMRRNEYLRSVIDSSLVDDQKGTKLENMLQLYNIGSIISLSPLYLPYFKPVQTEKKDDITIIVLQNPRLKNNVFYIPKNARSFAYLEDVEREIIQETVSEDNSFAESLPATVKQNAINVTIQIVKRDNHYLKSIVSTPEKKYIAVKKGWYPEWHLY</sequence>
<feature type="transmembrane region" description="Helical" evidence="1">
    <location>
        <begin position="415"/>
        <end position="436"/>
    </location>
</feature>
<accession>A0A2M7BSJ9</accession>
<feature type="transmembrane region" description="Helical" evidence="1">
    <location>
        <begin position="350"/>
        <end position="368"/>
    </location>
</feature>
<keyword evidence="1" id="KW-1133">Transmembrane helix</keyword>